<keyword evidence="3" id="KW-1185">Reference proteome</keyword>
<organism evidence="2 3">
    <name type="scientific">Quercus suber</name>
    <name type="common">Cork oak</name>
    <dbReference type="NCBI Taxonomy" id="58331"/>
    <lineage>
        <taxon>Eukaryota</taxon>
        <taxon>Viridiplantae</taxon>
        <taxon>Streptophyta</taxon>
        <taxon>Embryophyta</taxon>
        <taxon>Tracheophyta</taxon>
        <taxon>Spermatophyta</taxon>
        <taxon>Magnoliopsida</taxon>
        <taxon>eudicotyledons</taxon>
        <taxon>Gunneridae</taxon>
        <taxon>Pentapetalae</taxon>
        <taxon>rosids</taxon>
        <taxon>fabids</taxon>
        <taxon>Fagales</taxon>
        <taxon>Fagaceae</taxon>
        <taxon>Quercus</taxon>
    </lineage>
</organism>
<keyword evidence="1" id="KW-1133">Transmembrane helix</keyword>
<evidence type="ECO:0000256" key="1">
    <source>
        <dbReference type="SAM" id="Phobius"/>
    </source>
</evidence>
<sequence length="157" mass="17649">MEGGNNNNNNSKREKEEIVDVRSVVEAVSANDADIAPLYQLESLCMRCHQNVLSLSLSLSFSILRASFSFWITTTCYHFETGNHKVPIDINSTFSKGTMKFNLRARFNLGGVATALKSLRRLNRQVVKSESATIKVLQYILIAVFYIKILAFAFSFS</sequence>
<feature type="transmembrane region" description="Helical" evidence="1">
    <location>
        <begin position="136"/>
        <end position="156"/>
    </location>
</feature>
<evidence type="ECO:0000313" key="3">
    <source>
        <dbReference type="Proteomes" id="UP000237347"/>
    </source>
</evidence>
<dbReference type="Proteomes" id="UP000237347">
    <property type="component" value="Unassembled WGS sequence"/>
</dbReference>
<name>A0AAW0KAQ6_QUESU</name>
<proteinExistence type="predicted"/>
<keyword evidence="1" id="KW-0812">Transmembrane</keyword>
<keyword evidence="1" id="KW-0472">Membrane</keyword>
<accession>A0AAW0KAQ6</accession>
<comment type="caution">
    <text evidence="2">The sequence shown here is derived from an EMBL/GenBank/DDBJ whole genome shotgun (WGS) entry which is preliminary data.</text>
</comment>
<dbReference type="AlphaFoldDB" id="A0AAW0KAQ6"/>
<protein>
    <submittedName>
        <fullName evidence="2">Uncharacterized protein</fullName>
    </submittedName>
</protein>
<reference evidence="2 3" key="1">
    <citation type="journal article" date="2018" name="Sci. Data">
        <title>The draft genome sequence of cork oak.</title>
        <authorList>
            <person name="Ramos A.M."/>
            <person name="Usie A."/>
            <person name="Barbosa P."/>
            <person name="Barros P.M."/>
            <person name="Capote T."/>
            <person name="Chaves I."/>
            <person name="Simoes F."/>
            <person name="Abreu I."/>
            <person name="Carrasquinho I."/>
            <person name="Faro C."/>
            <person name="Guimaraes J.B."/>
            <person name="Mendonca D."/>
            <person name="Nobrega F."/>
            <person name="Rodrigues L."/>
            <person name="Saibo N.J.M."/>
            <person name="Varela M.C."/>
            <person name="Egas C."/>
            <person name="Matos J."/>
            <person name="Miguel C.M."/>
            <person name="Oliveira M.M."/>
            <person name="Ricardo C.P."/>
            <person name="Goncalves S."/>
        </authorList>
    </citation>
    <scope>NUCLEOTIDE SEQUENCE [LARGE SCALE GENOMIC DNA]</scope>
    <source>
        <strain evidence="3">cv. HL8</strain>
    </source>
</reference>
<dbReference type="EMBL" id="PKMF04000368">
    <property type="protein sequence ID" value="KAK7835604.1"/>
    <property type="molecule type" value="Genomic_DNA"/>
</dbReference>
<evidence type="ECO:0000313" key="2">
    <source>
        <dbReference type="EMBL" id="KAK7835604.1"/>
    </source>
</evidence>
<gene>
    <name evidence="2" type="ORF">CFP56_023320</name>
</gene>